<keyword evidence="1" id="KW-1133">Transmembrane helix</keyword>
<comment type="caution">
    <text evidence="2">The sequence shown here is derived from an EMBL/GenBank/DDBJ whole genome shotgun (WGS) entry which is preliminary data.</text>
</comment>
<feature type="transmembrane region" description="Helical" evidence="1">
    <location>
        <begin position="72"/>
        <end position="92"/>
    </location>
</feature>
<keyword evidence="1" id="KW-0472">Membrane</keyword>
<proteinExistence type="predicted"/>
<keyword evidence="3" id="KW-1185">Reference proteome</keyword>
<evidence type="ECO:0000313" key="3">
    <source>
        <dbReference type="Proteomes" id="UP000245708"/>
    </source>
</evidence>
<keyword evidence="1" id="KW-0812">Transmembrane</keyword>
<name>A0A316GK49_9RHOB</name>
<reference evidence="2 3" key="1">
    <citation type="submission" date="2018-05" db="EMBL/GenBank/DDBJ databases">
        <title>Genomic Encyclopedia of Type Strains, Phase IV (KMG-IV): sequencing the most valuable type-strain genomes for metagenomic binning, comparative biology and taxonomic classification.</title>
        <authorList>
            <person name="Goeker M."/>
        </authorList>
    </citation>
    <scope>NUCLEOTIDE SEQUENCE [LARGE SCALE GENOMIC DNA]</scope>
    <source>
        <strain evidence="2 3">DSM 16097</strain>
    </source>
</reference>
<feature type="transmembrane region" description="Helical" evidence="1">
    <location>
        <begin position="49"/>
        <end position="66"/>
    </location>
</feature>
<gene>
    <name evidence="2" type="ORF">C7455_104214</name>
</gene>
<protein>
    <submittedName>
        <fullName evidence="2">Uncharacterized protein</fullName>
    </submittedName>
</protein>
<evidence type="ECO:0000313" key="2">
    <source>
        <dbReference type="EMBL" id="PWK60577.1"/>
    </source>
</evidence>
<dbReference type="AlphaFoldDB" id="A0A316GK49"/>
<accession>A0A316GK49</accession>
<dbReference type="RefSeq" id="WP_109667896.1">
    <property type="nucleotide sequence ID" value="NZ_QGGW01000004.1"/>
</dbReference>
<evidence type="ECO:0000256" key="1">
    <source>
        <dbReference type="SAM" id="Phobius"/>
    </source>
</evidence>
<dbReference type="Proteomes" id="UP000245708">
    <property type="component" value="Unassembled WGS sequence"/>
</dbReference>
<organism evidence="2 3">
    <name type="scientific">Roseicyclus mahoneyensis</name>
    <dbReference type="NCBI Taxonomy" id="164332"/>
    <lineage>
        <taxon>Bacteria</taxon>
        <taxon>Pseudomonadati</taxon>
        <taxon>Pseudomonadota</taxon>
        <taxon>Alphaproteobacteria</taxon>
        <taxon>Rhodobacterales</taxon>
        <taxon>Roseobacteraceae</taxon>
        <taxon>Roseicyclus</taxon>
    </lineage>
</organism>
<dbReference type="OrthoDB" id="7852511at2"/>
<dbReference type="EMBL" id="QGGW01000004">
    <property type="protein sequence ID" value="PWK60577.1"/>
    <property type="molecule type" value="Genomic_DNA"/>
</dbReference>
<sequence length="228" mass="25330">MLIVSDTTTSNRGVLETRSLPRKFLGRVQLLPRRAGLGLWLRLIVEMQLLRYLFALLPFVIMPLVARDTAAPIMQAPLAMVVVIGLVEMKVLRLSKAGRARAVDADEAARRLDTLAFRAKGCLRKIAARHEVTEGELRLVIEQSELARVPPLTLVSVQTDQPAPRLFSLDAEDRAALVMLFDKDLTERDLLAVNHRDDLYIRDIAQEARAVSAHARLAAALEKRAATA</sequence>